<dbReference type="AlphaFoldDB" id="A0A929WYD8"/>
<protein>
    <submittedName>
        <fullName evidence="2">Uncharacterized protein</fullName>
    </submittedName>
</protein>
<evidence type="ECO:0000256" key="1">
    <source>
        <dbReference type="SAM" id="Coils"/>
    </source>
</evidence>
<comment type="caution">
    <text evidence="2">The sequence shown here is derived from an EMBL/GenBank/DDBJ whole genome shotgun (WGS) entry which is preliminary data.</text>
</comment>
<evidence type="ECO:0000313" key="3">
    <source>
        <dbReference type="Proteomes" id="UP000704068"/>
    </source>
</evidence>
<feature type="coiled-coil region" evidence="1">
    <location>
        <begin position="18"/>
        <end position="45"/>
    </location>
</feature>
<gene>
    <name evidence="2" type="ORF">HXK21_00405</name>
</gene>
<organism evidence="2 3">
    <name type="scientific">Alloprevotella tannerae</name>
    <dbReference type="NCBI Taxonomy" id="76122"/>
    <lineage>
        <taxon>Bacteria</taxon>
        <taxon>Pseudomonadati</taxon>
        <taxon>Bacteroidota</taxon>
        <taxon>Bacteroidia</taxon>
        <taxon>Bacteroidales</taxon>
        <taxon>Prevotellaceae</taxon>
        <taxon>Alloprevotella</taxon>
    </lineage>
</organism>
<accession>A0A929WYD8</accession>
<dbReference type="Proteomes" id="UP000704068">
    <property type="component" value="Unassembled WGS sequence"/>
</dbReference>
<proteinExistence type="predicted"/>
<dbReference type="RefSeq" id="WP_303762428.1">
    <property type="nucleotide sequence ID" value="NZ_JABZGR010000001.1"/>
</dbReference>
<reference evidence="2" key="1">
    <citation type="submission" date="2020-04" db="EMBL/GenBank/DDBJ databases">
        <title>Deep metagenomics examines the oral microbiome during advanced dental caries in children, revealing novel taxa and co-occurrences with host molecules.</title>
        <authorList>
            <person name="Baker J.L."/>
            <person name="Morton J.T."/>
            <person name="Dinis M."/>
            <person name="Alvarez R."/>
            <person name="Tran N.C."/>
            <person name="Knight R."/>
            <person name="Edlund A."/>
        </authorList>
    </citation>
    <scope>NUCLEOTIDE SEQUENCE</scope>
    <source>
        <strain evidence="2">JCVI_34_bin.1</strain>
    </source>
</reference>
<dbReference type="EMBL" id="JABZGR010000001">
    <property type="protein sequence ID" value="MBF0969492.1"/>
    <property type="molecule type" value="Genomic_DNA"/>
</dbReference>
<evidence type="ECO:0000313" key="2">
    <source>
        <dbReference type="EMBL" id="MBF0969492.1"/>
    </source>
</evidence>
<sequence>MNSKEFFDSVCELRRWQKEFTKTRRTEAARKVKKLEQEVDTEIARVCAILGTAAKQPNIFDK</sequence>
<name>A0A929WYD8_9BACT</name>
<keyword evidence="1" id="KW-0175">Coiled coil</keyword>